<dbReference type="PIRSF" id="PIRSF037246">
    <property type="entry name" value="UCP037246"/>
    <property type="match status" value="1"/>
</dbReference>
<dbReference type="InterPro" id="IPR017154">
    <property type="entry name" value="PC4-like"/>
</dbReference>
<dbReference type="Gene3D" id="2.30.31.70">
    <property type="match status" value="1"/>
</dbReference>
<reference evidence="2" key="2">
    <citation type="submission" date="2020-09" db="EMBL/GenBank/DDBJ databases">
        <authorList>
            <person name="Sun Q."/>
            <person name="Zhou Y."/>
        </authorList>
    </citation>
    <scope>NUCLEOTIDE SEQUENCE</scope>
    <source>
        <strain evidence="2">CGMCC 1.15371</strain>
    </source>
</reference>
<evidence type="ECO:0000259" key="1">
    <source>
        <dbReference type="Pfam" id="PF02229"/>
    </source>
</evidence>
<name>A0A8J2YKI6_9BACL</name>
<dbReference type="Proteomes" id="UP000628775">
    <property type="component" value="Unassembled WGS sequence"/>
</dbReference>
<evidence type="ECO:0000313" key="2">
    <source>
        <dbReference type="EMBL" id="GGE50013.1"/>
    </source>
</evidence>
<comment type="caution">
    <text evidence="2">The sequence shown here is derived from an EMBL/GenBank/DDBJ whole genome shotgun (WGS) entry which is preliminary data.</text>
</comment>
<dbReference type="GO" id="GO:0006355">
    <property type="term" value="P:regulation of DNA-templated transcription"/>
    <property type="evidence" value="ECO:0007669"/>
    <property type="project" value="InterPro"/>
</dbReference>
<gene>
    <name evidence="2" type="ORF">GCM10011391_30960</name>
</gene>
<dbReference type="RefSeq" id="WP_188696248.1">
    <property type="nucleotide sequence ID" value="NZ_BMIR01000017.1"/>
</dbReference>
<keyword evidence="3" id="KW-1185">Reference proteome</keyword>
<dbReference type="InterPro" id="IPR003173">
    <property type="entry name" value="PC4_C"/>
</dbReference>
<dbReference type="Pfam" id="PF02229">
    <property type="entry name" value="PC4"/>
    <property type="match status" value="1"/>
</dbReference>
<proteinExistence type="predicted"/>
<organism evidence="2 3">
    <name type="scientific">Pullulanibacillus camelliae</name>
    <dbReference type="NCBI Taxonomy" id="1707096"/>
    <lineage>
        <taxon>Bacteria</taxon>
        <taxon>Bacillati</taxon>
        <taxon>Bacillota</taxon>
        <taxon>Bacilli</taxon>
        <taxon>Bacillales</taxon>
        <taxon>Sporolactobacillaceae</taxon>
        <taxon>Pullulanibacillus</taxon>
    </lineage>
</organism>
<dbReference type="AlphaFoldDB" id="A0A8J2YKI6"/>
<reference evidence="2" key="1">
    <citation type="journal article" date="2014" name="Int. J. Syst. Evol. Microbiol.">
        <title>Complete genome sequence of Corynebacterium casei LMG S-19264T (=DSM 44701T), isolated from a smear-ripened cheese.</title>
        <authorList>
            <consortium name="US DOE Joint Genome Institute (JGI-PGF)"/>
            <person name="Walter F."/>
            <person name="Albersmeier A."/>
            <person name="Kalinowski J."/>
            <person name="Ruckert C."/>
        </authorList>
    </citation>
    <scope>NUCLEOTIDE SEQUENCE</scope>
    <source>
        <strain evidence="2">CGMCC 1.15371</strain>
    </source>
</reference>
<accession>A0A8J2YKI6</accession>
<protein>
    <recommendedName>
        <fullName evidence="1">Transcriptional coactivator p15 (PC4) C-terminal domain-containing protein</fullName>
    </recommendedName>
</protein>
<evidence type="ECO:0000313" key="3">
    <source>
        <dbReference type="Proteomes" id="UP000628775"/>
    </source>
</evidence>
<sequence length="74" mass="8652">MSEFAFNIIESFGTLSQTENGWKKELTVVSWNKREPKYDIRSWSPEHNRMGRGITLSKNEIKTLKRLLNGIPIE</sequence>
<feature type="domain" description="Transcriptional coactivator p15 (PC4) C-terminal" evidence="1">
    <location>
        <begin position="19"/>
        <end position="66"/>
    </location>
</feature>
<dbReference type="GO" id="GO:0003677">
    <property type="term" value="F:DNA binding"/>
    <property type="evidence" value="ECO:0007669"/>
    <property type="project" value="InterPro"/>
</dbReference>
<dbReference type="EMBL" id="BMIR01000017">
    <property type="protein sequence ID" value="GGE50013.1"/>
    <property type="molecule type" value="Genomic_DNA"/>
</dbReference>